<feature type="signal peptide" evidence="1">
    <location>
        <begin position="1"/>
        <end position="21"/>
    </location>
</feature>
<organism evidence="2 3">
    <name type="scientific">Sulfurospirillum halorespirans DSM 13726</name>
    <dbReference type="NCBI Taxonomy" id="1193502"/>
    <lineage>
        <taxon>Bacteria</taxon>
        <taxon>Pseudomonadati</taxon>
        <taxon>Campylobacterota</taxon>
        <taxon>Epsilonproteobacteria</taxon>
        <taxon>Campylobacterales</taxon>
        <taxon>Sulfurospirillaceae</taxon>
        <taxon>Sulfurospirillum</taxon>
    </lineage>
</organism>
<keyword evidence="3" id="KW-1185">Reference proteome</keyword>
<accession>A0A1D7TIB5</accession>
<dbReference type="AlphaFoldDB" id="A0A1D7TIB5"/>
<proteinExistence type="predicted"/>
<keyword evidence="1" id="KW-0732">Signal</keyword>
<feature type="chain" id="PRO_5009099456" evidence="1">
    <location>
        <begin position="22"/>
        <end position="120"/>
    </location>
</feature>
<protein>
    <submittedName>
        <fullName evidence="2">Putative periplasmic protein</fullName>
    </submittedName>
</protein>
<evidence type="ECO:0000256" key="1">
    <source>
        <dbReference type="SAM" id="SignalP"/>
    </source>
</evidence>
<dbReference type="EMBL" id="CP017111">
    <property type="protein sequence ID" value="AOO64749.1"/>
    <property type="molecule type" value="Genomic_DNA"/>
</dbReference>
<gene>
    <name evidence="2" type="ORF">SHALO_0968</name>
</gene>
<reference evidence="3" key="1">
    <citation type="submission" date="2016-08" db="EMBL/GenBank/DDBJ databases">
        <title>Complete genome sequence of the organohalide-respiring Epsilonproteobacterium Sulfurospirillum halorespirans.</title>
        <authorList>
            <person name="Goris T."/>
            <person name="Zimmermann J."/>
            <person name="Schenz B."/>
            <person name="Lemos M."/>
            <person name="Hackermueller J."/>
            <person name="Diekert G."/>
        </authorList>
    </citation>
    <scope>NUCLEOTIDE SEQUENCE [LARGE SCALE GENOMIC DNA]</scope>
    <source>
        <strain>DSM 13726</strain>
        <strain evidence="3">PCE-M2</strain>
    </source>
</reference>
<dbReference type="STRING" id="1193502.SHALO_0968"/>
<evidence type="ECO:0000313" key="3">
    <source>
        <dbReference type="Proteomes" id="UP000094609"/>
    </source>
</evidence>
<dbReference type="KEGG" id="shal:SHALO_0968"/>
<dbReference type="Proteomes" id="UP000094609">
    <property type="component" value="Chromosome"/>
</dbReference>
<sequence>MKTTLRWIVSLCGVFLSLAWGHPAPSTCSFGDPRFEELSHQNVVLIEPKNYVVGEENFVIIQLEKPELPSGYMVSVFVDTITSPKSEPEVQGWYPKTSIKPLVEGVYELSVRVNLMYKGS</sequence>
<dbReference type="PATRIC" id="fig|1193502.14.peg.976"/>
<evidence type="ECO:0000313" key="2">
    <source>
        <dbReference type="EMBL" id="AOO64749.1"/>
    </source>
</evidence>
<name>A0A1D7TIB5_9BACT</name>
<dbReference type="RefSeq" id="WP_069477602.1">
    <property type="nucleotide sequence ID" value="NZ_CP017111.1"/>
</dbReference>